<evidence type="ECO:0008006" key="4">
    <source>
        <dbReference type="Google" id="ProtNLM"/>
    </source>
</evidence>
<proteinExistence type="predicted"/>
<dbReference type="EMBL" id="JACIFV010000019">
    <property type="protein sequence ID" value="MBB4194476.1"/>
    <property type="molecule type" value="Genomic_DNA"/>
</dbReference>
<name>A0A7W6QBH0_9HYPH</name>
<evidence type="ECO:0000313" key="3">
    <source>
        <dbReference type="Proteomes" id="UP000524492"/>
    </source>
</evidence>
<evidence type="ECO:0000256" key="1">
    <source>
        <dbReference type="SAM" id="SignalP"/>
    </source>
</evidence>
<accession>A0A7W6QBH0</accession>
<dbReference type="Proteomes" id="UP000524492">
    <property type="component" value="Unassembled WGS sequence"/>
</dbReference>
<gene>
    <name evidence="2" type="ORF">GGD53_004655</name>
</gene>
<dbReference type="RefSeq" id="WP_184459114.1">
    <property type="nucleotide sequence ID" value="NZ_JACIFV010000019.1"/>
</dbReference>
<comment type="caution">
    <text evidence="2">The sequence shown here is derived from an EMBL/GenBank/DDBJ whole genome shotgun (WGS) entry which is preliminary data.</text>
</comment>
<dbReference type="Pfam" id="PF13557">
    <property type="entry name" value="Phenol_MetA_deg"/>
    <property type="match status" value="1"/>
</dbReference>
<keyword evidence="1" id="KW-0732">Signal</keyword>
<dbReference type="AlphaFoldDB" id="A0A7W6QBH0"/>
<reference evidence="2 3" key="1">
    <citation type="submission" date="2020-08" db="EMBL/GenBank/DDBJ databases">
        <title>Genomic Encyclopedia of Type Strains, Phase IV (KMG-V): Genome sequencing to study the core and pangenomes of soil and plant-associated prokaryotes.</title>
        <authorList>
            <person name="Whitman W."/>
        </authorList>
    </citation>
    <scope>NUCLEOTIDE SEQUENCE [LARGE SCALE GENOMIC DNA]</scope>
    <source>
        <strain evidence="2 3">SEMIA 4074</strain>
    </source>
</reference>
<feature type="signal peptide" evidence="1">
    <location>
        <begin position="1"/>
        <end position="28"/>
    </location>
</feature>
<protein>
    <recommendedName>
        <fullName evidence="4">MetA-pathway of phenol degradation</fullName>
    </recommendedName>
</protein>
<organism evidence="2 3">
    <name type="scientific">Rhizobium aethiopicum</name>
    <dbReference type="NCBI Taxonomy" id="1138170"/>
    <lineage>
        <taxon>Bacteria</taxon>
        <taxon>Pseudomonadati</taxon>
        <taxon>Pseudomonadota</taxon>
        <taxon>Alphaproteobacteria</taxon>
        <taxon>Hyphomicrobiales</taxon>
        <taxon>Rhizobiaceae</taxon>
        <taxon>Rhizobium/Agrobacterium group</taxon>
        <taxon>Rhizobium</taxon>
    </lineage>
</organism>
<evidence type="ECO:0000313" key="2">
    <source>
        <dbReference type="EMBL" id="MBB4194476.1"/>
    </source>
</evidence>
<feature type="chain" id="PRO_5031388855" description="MetA-pathway of phenol degradation" evidence="1">
    <location>
        <begin position="29"/>
        <end position="341"/>
    </location>
</feature>
<keyword evidence="3" id="KW-1185">Reference proteome</keyword>
<dbReference type="InterPro" id="IPR025737">
    <property type="entry name" value="FApF"/>
</dbReference>
<sequence length="341" mass="37710">MKRSPSNGRLAWLALAGLTFLPDNAAHAAEFYQTVTPGATSDIRAAELPPEPGFYAIGGLWGNRRDRLNDAHGDPKFPDTDEQLLQGQLGGLYVYPGELLGGRMASSLIFAYGKHDMTITDTLPVDLSSKHTGFFDAYSDLFFWSKSWYEGPSPAADGQPRPTADFVPPMPVGFTLGLGLGVTIPIGSYDNTAVGNPGFNNWVISPNVAFTYRTKPIFLDATEFSGRLFYNHNFEREDATGGFTYRDGDYLSADFAVTERYNRFQFGLAGNISWQIEDDTGSLAVAATDGQRHRSIRLGPVLAVDFPEQRTTVSIKYLTDVYSRNAYDGDYLQLSFIRKIW</sequence>